<dbReference type="Pfam" id="PF02458">
    <property type="entry name" value="Transferase"/>
    <property type="match status" value="1"/>
</dbReference>
<accession>A0A0D2ZRV4</accession>
<protein>
    <submittedName>
        <fullName evidence="4">Uncharacterized protein</fullName>
    </submittedName>
</protein>
<dbReference type="AlphaFoldDB" id="A0A0D2ZRV4"/>
<feature type="compositionally biased region" description="Low complexity" evidence="3">
    <location>
        <begin position="23"/>
        <end position="33"/>
    </location>
</feature>
<organism evidence="4 5">
    <name type="scientific">Brassica oleracea var. oleracea</name>
    <dbReference type="NCBI Taxonomy" id="109376"/>
    <lineage>
        <taxon>Eukaryota</taxon>
        <taxon>Viridiplantae</taxon>
        <taxon>Streptophyta</taxon>
        <taxon>Embryophyta</taxon>
        <taxon>Tracheophyta</taxon>
        <taxon>Spermatophyta</taxon>
        <taxon>Magnoliopsida</taxon>
        <taxon>eudicotyledons</taxon>
        <taxon>Gunneridae</taxon>
        <taxon>Pentapetalae</taxon>
        <taxon>rosids</taxon>
        <taxon>malvids</taxon>
        <taxon>Brassicales</taxon>
        <taxon>Brassicaceae</taxon>
        <taxon>Brassiceae</taxon>
        <taxon>Brassica</taxon>
    </lineage>
</organism>
<evidence type="ECO:0000256" key="1">
    <source>
        <dbReference type="ARBA" id="ARBA00022679"/>
    </source>
</evidence>
<evidence type="ECO:0000313" key="5">
    <source>
        <dbReference type="Proteomes" id="UP000032141"/>
    </source>
</evidence>
<keyword evidence="5" id="KW-1185">Reference proteome</keyword>
<dbReference type="PANTHER" id="PTHR31625">
    <property type="match status" value="1"/>
</dbReference>
<feature type="region of interest" description="Disordered" evidence="3">
    <location>
        <begin position="14"/>
        <end position="35"/>
    </location>
</feature>
<evidence type="ECO:0000256" key="2">
    <source>
        <dbReference type="ARBA" id="ARBA00023315"/>
    </source>
</evidence>
<reference evidence="4" key="1">
    <citation type="journal article" date="2014" name="Genome Biol.">
        <title>Transcriptome and methylome profiling reveals relics of genome dominance in the mesopolyploid Brassica oleracea.</title>
        <authorList>
            <person name="Parkin I.A."/>
            <person name="Koh C."/>
            <person name="Tang H."/>
            <person name="Robinson S.J."/>
            <person name="Kagale S."/>
            <person name="Clarke W.E."/>
            <person name="Town C.D."/>
            <person name="Nixon J."/>
            <person name="Krishnakumar V."/>
            <person name="Bidwell S.L."/>
            <person name="Denoeud F."/>
            <person name="Belcram H."/>
            <person name="Links M.G."/>
            <person name="Just J."/>
            <person name="Clarke C."/>
            <person name="Bender T."/>
            <person name="Huebert T."/>
            <person name="Mason A.S."/>
            <person name="Pires J.C."/>
            <person name="Barker G."/>
            <person name="Moore J."/>
            <person name="Walley P.G."/>
            <person name="Manoli S."/>
            <person name="Batley J."/>
            <person name="Edwards D."/>
            <person name="Nelson M.N."/>
            <person name="Wang X."/>
            <person name="Paterson A.H."/>
            <person name="King G."/>
            <person name="Bancroft I."/>
            <person name="Chalhoub B."/>
            <person name="Sharpe A.G."/>
        </authorList>
    </citation>
    <scope>NUCLEOTIDE SEQUENCE [LARGE SCALE GENOMIC DNA]</scope>
    <source>
        <strain evidence="4">cv. TO1000</strain>
    </source>
</reference>
<dbReference type="OMA" id="AHICKEE"/>
<evidence type="ECO:0000313" key="4">
    <source>
        <dbReference type="EnsemblPlants" id="Bo00877s070.1"/>
    </source>
</evidence>
<keyword evidence="2" id="KW-0012">Acyltransferase</keyword>
<proteinExistence type="predicted"/>
<sequence>MTIHIVEVSEVTPAPNSDSVLNSANSQPSESSSTDLSNRLVSISNSFILPKLKLSLSLVLRDYLPLCGRITWELNEPKPSIVVSQNDAILVTIAETDADFSLLSGYGQRPASELHNLLPEVPVSDDSAKDFSIGVAAHHGVSDGKTSTMFVKACAHVCKQHLEENNVVASLPETLTPSFDRSLIKDTTGLDEQMLKIVRPMKQDKTNVSRSLSPIPAWELGDDFVFTTLVLSRGDVEKLRERVKSKSPSQLHLSTFVIAYAYVWTCLVKARGGNMERPVSFLFVADFRERLDPPLPATYFGNGMFSAGSYNRKTAKEFAGEGGFVTAVEILSGLVKGFGSRKIETIAEEFKIGNDCAVVSSQFGAVAWSTRLGVYESDFGWGRPVKVDVVSIERERISMAERRDESGGIEIGMCMNKAEMDIVLALFRNGLQN</sequence>
<dbReference type="GO" id="GO:0016747">
    <property type="term" value="F:acyltransferase activity, transferring groups other than amino-acyl groups"/>
    <property type="evidence" value="ECO:0007669"/>
    <property type="project" value="UniProtKB-ARBA"/>
</dbReference>
<dbReference type="InterPro" id="IPR051504">
    <property type="entry name" value="Plant_metabolite_acyltrans"/>
</dbReference>
<dbReference type="InterPro" id="IPR023213">
    <property type="entry name" value="CAT-like_dom_sf"/>
</dbReference>
<evidence type="ECO:0000256" key="3">
    <source>
        <dbReference type="SAM" id="MobiDB-lite"/>
    </source>
</evidence>
<dbReference type="Gramene" id="Bo00877s070.1">
    <property type="protein sequence ID" value="Bo00877s070.1"/>
    <property type="gene ID" value="Bo00877s070"/>
</dbReference>
<dbReference type="eggNOG" id="ENOG502QPXT">
    <property type="taxonomic scope" value="Eukaryota"/>
</dbReference>
<reference evidence="4" key="2">
    <citation type="submission" date="2015-06" db="UniProtKB">
        <authorList>
            <consortium name="EnsemblPlants"/>
        </authorList>
    </citation>
    <scope>IDENTIFICATION</scope>
</reference>
<dbReference type="EnsemblPlants" id="Bo00877s070.1">
    <property type="protein sequence ID" value="Bo00877s070.1"/>
    <property type="gene ID" value="Bo00877s070"/>
</dbReference>
<dbReference type="Proteomes" id="UP000032141">
    <property type="component" value="Unassembled WGS sequence"/>
</dbReference>
<dbReference type="HOGENOM" id="CLU_014546_7_2_1"/>
<name>A0A0D2ZRV4_BRAOL</name>
<dbReference type="Gene3D" id="3.30.559.10">
    <property type="entry name" value="Chloramphenicol acetyltransferase-like domain"/>
    <property type="match status" value="2"/>
</dbReference>
<keyword evidence="1" id="KW-0808">Transferase</keyword>